<evidence type="ECO:0000256" key="1">
    <source>
        <dbReference type="SAM" id="MobiDB-lite"/>
    </source>
</evidence>
<sequence>MSRATGVAQIDIDLDPASPKRTRVAATHVPVARLAFDVDAFPEWRRFTDTKRSTTASLGEVILTCQISRQPRTGKRVWIVSTGRKLAERLSYSPPATRHSTGDDDDDDDDDDDKRRAPFTALHRYALRFALNEDDLASVLGLYTLHCRMRDGSRLDFRLWLESCD</sequence>
<comment type="caution">
    <text evidence="2">The sequence shown here is derived from an EMBL/GenBank/DDBJ whole genome shotgun (WGS) entry which is preliminary data.</text>
</comment>
<protein>
    <submittedName>
        <fullName evidence="2">Uncharacterized protein</fullName>
    </submittedName>
</protein>
<dbReference type="Proteomes" id="UP001190700">
    <property type="component" value="Unassembled WGS sequence"/>
</dbReference>
<accession>A0AAE0GRU2</accession>
<name>A0AAE0GRU2_9CHLO</name>
<feature type="region of interest" description="Disordered" evidence="1">
    <location>
        <begin position="90"/>
        <end position="113"/>
    </location>
</feature>
<feature type="compositionally biased region" description="Acidic residues" evidence="1">
    <location>
        <begin position="103"/>
        <end position="112"/>
    </location>
</feature>
<keyword evidence="3" id="KW-1185">Reference proteome</keyword>
<dbReference type="EMBL" id="LGRX02003018">
    <property type="protein sequence ID" value="KAK3283117.1"/>
    <property type="molecule type" value="Genomic_DNA"/>
</dbReference>
<proteinExistence type="predicted"/>
<organism evidence="2 3">
    <name type="scientific">Cymbomonas tetramitiformis</name>
    <dbReference type="NCBI Taxonomy" id="36881"/>
    <lineage>
        <taxon>Eukaryota</taxon>
        <taxon>Viridiplantae</taxon>
        <taxon>Chlorophyta</taxon>
        <taxon>Pyramimonadophyceae</taxon>
        <taxon>Pyramimonadales</taxon>
        <taxon>Pyramimonadaceae</taxon>
        <taxon>Cymbomonas</taxon>
    </lineage>
</organism>
<evidence type="ECO:0000313" key="3">
    <source>
        <dbReference type="Proteomes" id="UP001190700"/>
    </source>
</evidence>
<gene>
    <name evidence="2" type="ORF">CYMTET_9164</name>
</gene>
<evidence type="ECO:0000313" key="2">
    <source>
        <dbReference type="EMBL" id="KAK3283117.1"/>
    </source>
</evidence>
<reference evidence="2 3" key="1">
    <citation type="journal article" date="2015" name="Genome Biol. Evol.">
        <title>Comparative Genomics of a Bacterivorous Green Alga Reveals Evolutionary Causalities and Consequences of Phago-Mixotrophic Mode of Nutrition.</title>
        <authorList>
            <person name="Burns J.A."/>
            <person name="Paasch A."/>
            <person name="Narechania A."/>
            <person name="Kim E."/>
        </authorList>
    </citation>
    <scope>NUCLEOTIDE SEQUENCE [LARGE SCALE GENOMIC DNA]</scope>
    <source>
        <strain evidence="2 3">PLY_AMNH</strain>
    </source>
</reference>
<dbReference type="AlphaFoldDB" id="A0AAE0GRU2"/>